<keyword evidence="12 13" id="KW-0472">Membrane</keyword>
<evidence type="ECO:0000256" key="9">
    <source>
        <dbReference type="ARBA" id="ARBA00023002"/>
    </source>
</evidence>
<dbReference type="GO" id="GO:0004497">
    <property type="term" value="F:monooxygenase activity"/>
    <property type="evidence" value="ECO:0007669"/>
    <property type="project" value="UniProtKB-KW"/>
</dbReference>
<dbReference type="Gene3D" id="1.10.630.10">
    <property type="entry name" value="Cytochrome P450"/>
    <property type="match status" value="1"/>
</dbReference>
<dbReference type="InterPro" id="IPR002401">
    <property type="entry name" value="Cyt_P450_E_grp-I"/>
</dbReference>
<comment type="subcellular location">
    <subcellularLocation>
        <location evidence="2">Membrane</location>
        <topology evidence="2">Single-pass membrane protein</topology>
    </subcellularLocation>
</comment>
<feature type="transmembrane region" description="Helical" evidence="13">
    <location>
        <begin position="12"/>
        <end position="30"/>
    </location>
</feature>
<dbReference type="PANTHER" id="PTHR46300">
    <property type="entry name" value="P450, PUTATIVE (EUROFUNG)-RELATED-RELATED"/>
    <property type="match status" value="1"/>
</dbReference>
<evidence type="ECO:0000256" key="10">
    <source>
        <dbReference type="ARBA" id="ARBA00023004"/>
    </source>
</evidence>
<evidence type="ECO:0000256" key="6">
    <source>
        <dbReference type="ARBA" id="ARBA00022692"/>
    </source>
</evidence>
<proteinExistence type="inferred from homology"/>
<evidence type="ECO:0000256" key="12">
    <source>
        <dbReference type="ARBA" id="ARBA00023136"/>
    </source>
</evidence>
<comment type="cofactor">
    <cofactor evidence="1">
        <name>heme</name>
        <dbReference type="ChEBI" id="CHEBI:30413"/>
    </cofactor>
</comment>
<name>A0A4Y9YFX8_9APHY</name>
<keyword evidence="7" id="KW-0479">Metal-binding</keyword>
<reference evidence="14 15" key="1">
    <citation type="submission" date="2019-01" db="EMBL/GenBank/DDBJ databases">
        <title>Genome sequencing of the rare red list fungi Fomitopsis rosea.</title>
        <authorList>
            <person name="Buettner E."/>
            <person name="Kellner H."/>
        </authorList>
    </citation>
    <scope>NUCLEOTIDE SEQUENCE [LARGE SCALE GENOMIC DNA]</scope>
    <source>
        <strain evidence="14 15">DSM 105464</strain>
    </source>
</reference>
<sequence>MSSLHEDSLQAIASIVLVALGCWVFYTWHLRADDRPPGPRSLPFIGNAHQIPLEYAEKTFAQWQSRYGDIAFVNIFTRPTLIVNSTTAARELLEKRSAKYSDRPPSVLMSDLLGWGDVIPTQPMGERLRKKRRWIHSTFFAKRSLNDLGHSQTREVHTLLGGLLREPQRFVSHLHRYTSCLVLEAIYGHVVMSDEDEYLTYADDALRTATEVATPGVAIVDFLPWLRYLPTWFPGAGFKIMAAQAKPNVQLAHTKPYEQVERLMVAGDEKPSMVRSLIEEYASKGTLATEKQDIMSVGAITYVAGADTVCTPSLPESIVLTSRQTESVLRTFILAMVLHPEVYTKVQDKVDRVVGNDRLPEPGDRSSLPYLECVLREVYRSMVQDAEMYPEPETFRPERFWGLSEESWSEYVLEM</sequence>
<dbReference type="AlphaFoldDB" id="A0A4Y9YFX8"/>
<dbReference type="EMBL" id="SEKV01000252">
    <property type="protein sequence ID" value="TFY60467.1"/>
    <property type="molecule type" value="Genomic_DNA"/>
</dbReference>
<comment type="caution">
    <text evidence="14">The sequence shown here is derived from an EMBL/GenBank/DDBJ whole genome shotgun (WGS) entry which is preliminary data.</text>
</comment>
<dbReference type="STRING" id="34475.A0A4Y9YFX8"/>
<accession>A0A4Y9YFX8</accession>
<dbReference type="InterPro" id="IPR001128">
    <property type="entry name" value="Cyt_P450"/>
</dbReference>
<evidence type="ECO:0000256" key="13">
    <source>
        <dbReference type="SAM" id="Phobius"/>
    </source>
</evidence>
<dbReference type="GO" id="GO:0016705">
    <property type="term" value="F:oxidoreductase activity, acting on paired donors, with incorporation or reduction of molecular oxygen"/>
    <property type="evidence" value="ECO:0007669"/>
    <property type="project" value="InterPro"/>
</dbReference>
<evidence type="ECO:0000256" key="3">
    <source>
        <dbReference type="ARBA" id="ARBA00005179"/>
    </source>
</evidence>
<dbReference type="Pfam" id="PF00067">
    <property type="entry name" value="p450"/>
    <property type="match status" value="2"/>
</dbReference>
<comment type="similarity">
    <text evidence="4">Belongs to the cytochrome P450 family.</text>
</comment>
<keyword evidence="11" id="KW-0503">Monooxygenase</keyword>
<evidence type="ECO:0000313" key="15">
    <source>
        <dbReference type="Proteomes" id="UP000298390"/>
    </source>
</evidence>
<gene>
    <name evidence="14" type="ORF">EVJ58_g5135</name>
</gene>
<evidence type="ECO:0000256" key="7">
    <source>
        <dbReference type="ARBA" id="ARBA00022723"/>
    </source>
</evidence>
<dbReference type="GO" id="GO:0020037">
    <property type="term" value="F:heme binding"/>
    <property type="evidence" value="ECO:0007669"/>
    <property type="project" value="InterPro"/>
</dbReference>
<dbReference type="GO" id="GO:0005506">
    <property type="term" value="F:iron ion binding"/>
    <property type="evidence" value="ECO:0007669"/>
    <property type="project" value="InterPro"/>
</dbReference>
<evidence type="ECO:0000256" key="4">
    <source>
        <dbReference type="ARBA" id="ARBA00010617"/>
    </source>
</evidence>
<evidence type="ECO:0000256" key="11">
    <source>
        <dbReference type="ARBA" id="ARBA00023033"/>
    </source>
</evidence>
<keyword evidence="5" id="KW-0349">Heme</keyword>
<evidence type="ECO:0000256" key="1">
    <source>
        <dbReference type="ARBA" id="ARBA00001971"/>
    </source>
</evidence>
<keyword evidence="8 13" id="KW-1133">Transmembrane helix</keyword>
<protein>
    <recommendedName>
        <fullName evidence="16">Cytochrome P450</fullName>
    </recommendedName>
</protein>
<organism evidence="14 15">
    <name type="scientific">Rhodofomes roseus</name>
    <dbReference type="NCBI Taxonomy" id="34475"/>
    <lineage>
        <taxon>Eukaryota</taxon>
        <taxon>Fungi</taxon>
        <taxon>Dikarya</taxon>
        <taxon>Basidiomycota</taxon>
        <taxon>Agaricomycotina</taxon>
        <taxon>Agaricomycetes</taxon>
        <taxon>Polyporales</taxon>
        <taxon>Rhodofomes</taxon>
    </lineage>
</organism>
<evidence type="ECO:0008006" key="16">
    <source>
        <dbReference type="Google" id="ProtNLM"/>
    </source>
</evidence>
<dbReference type="PRINTS" id="PR00463">
    <property type="entry name" value="EP450I"/>
</dbReference>
<dbReference type="Proteomes" id="UP000298390">
    <property type="component" value="Unassembled WGS sequence"/>
</dbReference>
<dbReference type="InterPro" id="IPR036396">
    <property type="entry name" value="Cyt_P450_sf"/>
</dbReference>
<evidence type="ECO:0000256" key="2">
    <source>
        <dbReference type="ARBA" id="ARBA00004167"/>
    </source>
</evidence>
<dbReference type="PANTHER" id="PTHR46300:SF7">
    <property type="entry name" value="P450, PUTATIVE (EUROFUNG)-RELATED"/>
    <property type="match status" value="1"/>
</dbReference>
<keyword evidence="6 13" id="KW-0812">Transmembrane</keyword>
<dbReference type="SUPFAM" id="SSF48264">
    <property type="entry name" value="Cytochrome P450"/>
    <property type="match status" value="1"/>
</dbReference>
<dbReference type="InterPro" id="IPR050364">
    <property type="entry name" value="Cytochrome_P450_fung"/>
</dbReference>
<keyword evidence="10" id="KW-0408">Iron</keyword>
<evidence type="ECO:0000256" key="8">
    <source>
        <dbReference type="ARBA" id="ARBA00022989"/>
    </source>
</evidence>
<dbReference type="GO" id="GO:0016020">
    <property type="term" value="C:membrane"/>
    <property type="evidence" value="ECO:0007669"/>
    <property type="project" value="UniProtKB-SubCell"/>
</dbReference>
<evidence type="ECO:0000313" key="14">
    <source>
        <dbReference type="EMBL" id="TFY60467.1"/>
    </source>
</evidence>
<comment type="pathway">
    <text evidence="3">Secondary metabolite biosynthesis.</text>
</comment>
<evidence type="ECO:0000256" key="5">
    <source>
        <dbReference type="ARBA" id="ARBA00022617"/>
    </source>
</evidence>
<keyword evidence="9" id="KW-0560">Oxidoreductase</keyword>